<accession>A0AAV2HJ05</accession>
<sequence length="85" mass="9667">FHRIVVREAEKCSRGSAKHLSLYPSDYSRKLEELPSVHLAAGFTEMDQLSELIDKALSHGVWYINALTPGNRPDDSHMVQLIQDF</sequence>
<gene>
    <name evidence="1" type="ORF">GSLYS_00007976001</name>
</gene>
<evidence type="ECO:0000313" key="1">
    <source>
        <dbReference type="EMBL" id="CAL1534016.1"/>
    </source>
</evidence>
<comment type="caution">
    <text evidence="1">The sequence shown here is derived from an EMBL/GenBank/DDBJ whole genome shotgun (WGS) entry which is preliminary data.</text>
</comment>
<feature type="non-terminal residue" evidence="1">
    <location>
        <position position="85"/>
    </location>
</feature>
<protein>
    <submittedName>
        <fullName evidence="1">Uncharacterized protein</fullName>
    </submittedName>
</protein>
<evidence type="ECO:0000313" key="2">
    <source>
        <dbReference type="Proteomes" id="UP001497497"/>
    </source>
</evidence>
<dbReference type="Proteomes" id="UP001497497">
    <property type="component" value="Unassembled WGS sequence"/>
</dbReference>
<keyword evidence="2" id="KW-1185">Reference proteome</keyword>
<dbReference type="EMBL" id="CAXITT010000159">
    <property type="protein sequence ID" value="CAL1534016.1"/>
    <property type="molecule type" value="Genomic_DNA"/>
</dbReference>
<organism evidence="1 2">
    <name type="scientific">Lymnaea stagnalis</name>
    <name type="common">Great pond snail</name>
    <name type="synonym">Helix stagnalis</name>
    <dbReference type="NCBI Taxonomy" id="6523"/>
    <lineage>
        <taxon>Eukaryota</taxon>
        <taxon>Metazoa</taxon>
        <taxon>Spiralia</taxon>
        <taxon>Lophotrochozoa</taxon>
        <taxon>Mollusca</taxon>
        <taxon>Gastropoda</taxon>
        <taxon>Heterobranchia</taxon>
        <taxon>Euthyneura</taxon>
        <taxon>Panpulmonata</taxon>
        <taxon>Hygrophila</taxon>
        <taxon>Lymnaeoidea</taxon>
        <taxon>Lymnaeidae</taxon>
        <taxon>Lymnaea</taxon>
    </lineage>
</organism>
<dbReference type="AlphaFoldDB" id="A0AAV2HJ05"/>
<name>A0AAV2HJ05_LYMST</name>
<feature type="non-terminal residue" evidence="1">
    <location>
        <position position="1"/>
    </location>
</feature>
<proteinExistence type="predicted"/>
<reference evidence="1 2" key="1">
    <citation type="submission" date="2024-04" db="EMBL/GenBank/DDBJ databases">
        <authorList>
            <consortium name="Genoscope - CEA"/>
            <person name="William W."/>
        </authorList>
    </citation>
    <scope>NUCLEOTIDE SEQUENCE [LARGE SCALE GENOMIC DNA]</scope>
</reference>